<dbReference type="WBParaSite" id="JU765_v2.g4987.t1">
    <property type="protein sequence ID" value="JU765_v2.g4987.t1"/>
    <property type="gene ID" value="JU765_v2.g4987"/>
</dbReference>
<protein>
    <submittedName>
        <fullName evidence="2">DUF3715 domain-containing protein</fullName>
    </submittedName>
</protein>
<accession>A0AC34RA09</accession>
<evidence type="ECO:0000313" key="2">
    <source>
        <dbReference type="WBParaSite" id="JU765_v2.g4987.t1"/>
    </source>
</evidence>
<sequence>MNDITGKLDESGTSAPINVMAGDDGSLSELYHMTGDIGDCLAQKIDLSSSKKAFSSEYFSVIPAPEDDSKVKLTYLTPKDDTFKQEIGKIVSGSCFHENLDIQFIDAVRVTNPGLHERCLAYQAMLQSKSYPSNFTYLFMDIGGYDPQYEHKIFTKGIHTGNAPIFLLGDAKTGVYLSTKADKCSFSPLLPYLPHRVLIFKVLLGNVKEINVSNSANPLTIDLSDDFGSHMFSSSSTVQYCNNWVYIYDKHNDNSFHAYPRSIYPYGAVTFCIPHAYQFYDLAYLPYLPKYKVAEYDLHFPNIRNFRVAAHILRPGITTCEEFAINGIVVDKAVQIVDIAATRYMKEFVSDGVLNFQGTEEMRIATKFTNPTIVYSLKHLVLHSNDPDLKKIIKRIRYDDQGFLFHVPNLATLSAIERTEMHNHFGFIVPNCLLITMLGIPFYAADILHCFVLKKIPLTAITHPLRTIRREDMLMGMDKADRIGRADKISDNDVRYALSMLNFPQIIDEGETESEGDNQGIENEELDYDDDVFLGDERTSIDHSVIEMSNAQYETAVMEFKRESEELMEQHGCTWEGKPCFEILGHAPPLKPNKVAVILEPLLITDALIDGDVLSTLMDLMQSENVKPNSVFGTKFILVYHDSMNLLLYKEHKAQIGAKKSSAYVGLQKKYVNEGLIGFGGDHVCNLSGNNMRAALICCMTQMRKHRCNNAVFLASQDQDPTNIELFKTQKIFLTKVENFIPMLSAGDSSFLY</sequence>
<organism evidence="1 2">
    <name type="scientific">Panagrolaimus sp. JU765</name>
    <dbReference type="NCBI Taxonomy" id="591449"/>
    <lineage>
        <taxon>Eukaryota</taxon>
        <taxon>Metazoa</taxon>
        <taxon>Ecdysozoa</taxon>
        <taxon>Nematoda</taxon>
        <taxon>Chromadorea</taxon>
        <taxon>Rhabditida</taxon>
        <taxon>Tylenchina</taxon>
        <taxon>Panagrolaimomorpha</taxon>
        <taxon>Panagrolaimoidea</taxon>
        <taxon>Panagrolaimidae</taxon>
        <taxon>Panagrolaimus</taxon>
    </lineage>
</organism>
<name>A0AC34RA09_9BILA</name>
<evidence type="ECO:0000313" key="1">
    <source>
        <dbReference type="Proteomes" id="UP000887576"/>
    </source>
</evidence>
<dbReference type="Proteomes" id="UP000887576">
    <property type="component" value="Unplaced"/>
</dbReference>
<proteinExistence type="predicted"/>
<reference evidence="2" key="1">
    <citation type="submission" date="2022-11" db="UniProtKB">
        <authorList>
            <consortium name="WormBaseParasite"/>
        </authorList>
    </citation>
    <scope>IDENTIFICATION</scope>
</reference>